<name>A0ACC2ZZZ7_9EURO</name>
<accession>A0ACC2ZZZ7</accession>
<evidence type="ECO:0000313" key="2">
    <source>
        <dbReference type="Proteomes" id="UP001172386"/>
    </source>
</evidence>
<dbReference type="EMBL" id="JAPDRQ010000157">
    <property type="protein sequence ID" value="KAJ9653365.1"/>
    <property type="molecule type" value="Genomic_DNA"/>
</dbReference>
<dbReference type="Proteomes" id="UP001172386">
    <property type="component" value="Unassembled WGS sequence"/>
</dbReference>
<organism evidence="1 2">
    <name type="scientific">Neophaeococcomyces mojaviensis</name>
    <dbReference type="NCBI Taxonomy" id="3383035"/>
    <lineage>
        <taxon>Eukaryota</taxon>
        <taxon>Fungi</taxon>
        <taxon>Dikarya</taxon>
        <taxon>Ascomycota</taxon>
        <taxon>Pezizomycotina</taxon>
        <taxon>Eurotiomycetes</taxon>
        <taxon>Chaetothyriomycetidae</taxon>
        <taxon>Chaetothyriales</taxon>
        <taxon>Chaetothyriales incertae sedis</taxon>
        <taxon>Neophaeococcomyces</taxon>
    </lineage>
</organism>
<keyword evidence="2" id="KW-1185">Reference proteome</keyword>
<reference evidence="1" key="1">
    <citation type="submission" date="2022-10" db="EMBL/GenBank/DDBJ databases">
        <title>Culturing micro-colonial fungi from biological soil crusts in the Mojave desert and describing Neophaeococcomyces mojavensis, and introducing the new genera and species Taxawa tesnikishii.</title>
        <authorList>
            <person name="Kurbessoian T."/>
            <person name="Stajich J.E."/>
        </authorList>
    </citation>
    <scope>NUCLEOTIDE SEQUENCE</scope>
    <source>
        <strain evidence="1">JES_112</strain>
    </source>
</reference>
<comment type="caution">
    <text evidence="1">The sequence shown here is derived from an EMBL/GenBank/DDBJ whole genome shotgun (WGS) entry which is preliminary data.</text>
</comment>
<sequence length="524" mass="57654">MAPARPKQRVLVRWNDDLDKSLLLFITHTCTEMGIKIPYDEVARRMGSTFTEGAIQQHIAKLRNKMAELNVAPVPGPPRRGAVTNRPSGVYTQKSRAGPPPPPATSNRRRSNTVGRTPQGEEQEQTIGARRVGAKRKGRATQIKRSDSDAGESDEEFEGAEEDPEYAEQSSNKRKRGGRGGNGVQVPTRKVRKSNPNPGYDSKVAEIMESLRQADCRYDAQVAAVGGDIEHDDVEHSVEHTNGPTAHTQGVQFDYSQYAQTGQDQGEDEEEEDLDTNHPGAEFPLQIHCDFQYGQDDQVSPTSQVVSGSCLERAAGLISQPQQIAYHNFDDHAQHQLTYNMPQPVTVSPKTQFKEKLLTYRQMPQHNFTSDNQGNMDFGGWQPGLVSSNYSHSAMPPPQSPWPSTAVDMNSHQKSMVSTRNPSTISNYSIQGYDNGIMPSQTPALTGFGVQALSAAIHPGPEGAYDSTQNGHGSPQHQGFASALFMNRGDGAVDTPNFEYDFSDNKLFGDEFDNHFTFEESTSA</sequence>
<evidence type="ECO:0000313" key="1">
    <source>
        <dbReference type="EMBL" id="KAJ9653365.1"/>
    </source>
</evidence>
<gene>
    <name evidence="1" type="ORF">H2198_007454</name>
</gene>
<protein>
    <submittedName>
        <fullName evidence="1">Uncharacterized protein</fullName>
    </submittedName>
</protein>
<proteinExistence type="predicted"/>